<evidence type="ECO:0000313" key="1">
    <source>
        <dbReference type="EMBL" id="CAD7274041.1"/>
    </source>
</evidence>
<protein>
    <submittedName>
        <fullName evidence="1">Uncharacterized protein</fullName>
    </submittedName>
</protein>
<sequence>MPAPAYLRFPAPKPGFGIPVAAACPFTQKEGGDGCATQGKAHLVAGTTGFSQCVVTGLPHCGVGFRGRPRKLDRNDMRLWAAGISSLLILARAAVRKASMCQLPRVAEIQAWVNEVISNYRTDDRTSKDGDTGRTDVV</sequence>
<dbReference type="Proteomes" id="UP000678499">
    <property type="component" value="Unassembled WGS sequence"/>
</dbReference>
<dbReference type="EMBL" id="CAJPEX010000199">
    <property type="protein sequence ID" value="CAG0914193.1"/>
    <property type="molecule type" value="Genomic_DNA"/>
</dbReference>
<evidence type="ECO:0000313" key="2">
    <source>
        <dbReference type="Proteomes" id="UP000678499"/>
    </source>
</evidence>
<dbReference type="EMBL" id="OA882236">
    <property type="protein sequence ID" value="CAD7274041.1"/>
    <property type="molecule type" value="Genomic_DNA"/>
</dbReference>
<gene>
    <name evidence="1" type="ORF">NMOB1V02_LOCUS1899</name>
</gene>
<name>A0A7R9BHI9_9CRUS</name>
<dbReference type="AlphaFoldDB" id="A0A7R9BHI9"/>
<organism evidence="1">
    <name type="scientific">Notodromas monacha</name>
    <dbReference type="NCBI Taxonomy" id="399045"/>
    <lineage>
        <taxon>Eukaryota</taxon>
        <taxon>Metazoa</taxon>
        <taxon>Ecdysozoa</taxon>
        <taxon>Arthropoda</taxon>
        <taxon>Crustacea</taxon>
        <taxon>Oligostraca</taxon>
        <taxon>Ostracoda</taxon>
        <taxon>Podocopa</taxon>
        <taxon>Podocopida</taxon>
        <taxon>Cypridocopina</taxon>
        <taxon>Cypridoidea</taxon>
        <taxon>Cyprididae</taxon>
        <taxon>Notodromas</taxon>
    </lineage>
</organism>
<keyword evidence="2" id="KW-1185">Reference proteome</keyword>
<reference evidence="1" key="1">
    <citation type="submission" date="2020-11" db="EMBL/GenBank/DDBJ databases">
        <authorList>
            <person name="Tran Van P."/>
        </authorList>
    </citation>
    <scope>NUCLEOTIDE SEQUENCE</scope>
</reference>
<proteinExistence type="predicted"/>
<accession>A0A7R9BHI9</accession>